<evidence type="ECO:0000313" key="3">
    <source>
        <dbReference type="Proteomes" id="UP000095672"/>
    </source>
</evidence>
<feature type="transmembrane region" description="Helical" evidence="1">
    <location>
        <begin position="12"/>
        <end position="30"/>
    </location>
</feature>
<gene>
    <name evidence="2" type="ORF">AUP74_01129</name>
</gene>
<name>A0A1C9W635_9GAMM</name>
<feature type="transmembrane region" description="Helical" evidence="1">
    <location>
        <begin position="36"/>
        <end position="53"/>
    </location>
</feature>
<dbReference type="AlphaFoldDB" id="A0A1C9W635"/>
<keyword evidence="1" id="KW-0812">Transmembrane</keyword>
<feature type="transmembrane region" description="Helical" evidence="1">
    <location>
        <begin position="73"/>
        <end position="93"/>
    </location>
</feature>
<dbReference type="Proteomes" id="UP000095672">
    <property type="component" value="Chromosome"/>
</dbReference>
<organism evidence="2 3">
    <name type="scientific">Microbulbifer aggregans</name>
    <dbReference type="NCBI Taxonomy" id="1769779"/>
    <lineage>
        <taxon>Bacteria</taxon>
        <taxon>Pseudomonadati</taxon>
        <taxon>Pseudomonadota</taxon>
        <taxon>Gammaproteobacteria</taxon>
        <taxon>Cellvibrionales</taxon>
        <taxon>Microbulbiferaceae</taxon>
        <taxon>Microbulbifer</taxon>
    </lineage>
</organism>
<keyword evidence="1" id="KW-0472">Membrane</keyword>
<evidence type="ECO:0000313" key="2">
    <source>
        <dbReference type="EMBL" id="AOS96593.1"/>
    </source>
</evidence>
<accession>A0A1C9W635</accession>
<protein>
    <submittedName>
        <fullName evidence="2">Uncharacterized protein</fullName>
    </submittedName>
</protein>
<feature type="transmembrane region" description="Helical" evidence="1">
    <location>
        <begin position="99"/>
        <end position="118"/>
    </location>
</feature>
<dbReference type="RefSeq" id="WP_145924326.1">
    <property type="nucleotide sequence ID" value="NZ_CP014143.1"/>
</dbReference>
<evidence type="ECO:0000256" key="1">
    <source>
        <dbReference type="SAM" id="Phobius"/>
    </source>
</evidence>
<proteinExistence type="predicted"/>
<keyword evidence="1" id="KW-1133">Transmembrane helix</keyword>
<sequence length="155" mass="16942">MSKSRELKYEPRSIYLTFSLLAFFSFLTAIAVKNIYVANGMFFVLSTASYFVVNVTNGKVFFFDRKVVGTYNLLYPFSVMAGALIVLGAGSVNVIPFEILAVNSLAAAGLLFVANYILLRKFWNGFDSTLSILCVSLLAGVGVTFSLSSALWSHS</sequence>
<dbReference type="KEGG" id="micc:AUP74_01129"/>
<reference evidence="3" key="1">
    <citation type="submission" date="2016-01" db="EMBL/GenBank/DDBJ databases">
        <title>Complete genome sequence of Microbulbifer sp. CCB-MM1, a halophile isolated from Matang Mangrove Forest, Perak.</title>
        <authorList>
            <person name="Moh T.H."/>
            <person name="Dinesh B."/>
            <person name="Lau N.-S."/>
            <person name="Go F."/>
            <person name="Alexander Chong S.-C."/>
        </authorList>
    </citation>
    <scope>NUCLEOTIDE SEQUENCE [LARGE SCALE GENOMIC DNA]</scope>
    <source>
        <strain evidence="3">CCB-MM1</strain>
    </source>
</reference>
<dbReference type="EMBL" id="CP014143">
    <property type="protein sequence ID" value="AOS96593.1"/>
    <property type="molecule type" value="Genomic_DNA"/>
</dbReference>
<feature type="transmembrane region" description="Helical" evidence="1">
    <location>
        <begin position="130"/>
        <end position="152"/>
    </location>
</feature>
<keyword evidence="3" id="KW-1185">Reference proteome</keyword>